<dbReference type="AlphaFoldDB" id="F0ZDV7"/>
<dbReference type="PANTHER" id="PTHR31252">
    <property type="entry name" value="DUF4419 DOMAIN-CONTAINING PROTEIN"/>
    <property type="match status" value="1"/>
</dbReference>
<dbReference type="FunCoup" id="F0ZDV7">
    <property type="interactions" value="3"/>
</dbReference>
<gene>
    <name evidence="1" type="ORF">DICPUDRAFT_18682</name>
</gene>
<dbReference type="eggNOG" id="ENOG502RPX4">
    <property type="taxonomic scope" value="Eukaryota"/>
</dbReference>
<evidence type="ECO:0000313" key="1">
    <source>
        <dbReference type="EMBL" id="EGC37846.1"/>
    </source>
</evidence>
<dbReference type="RefSeq" id="XP_003285596.1">
    <property type="nucleotide sequence ID" value="XM_003285548.1"/>
</dbReference>
<reference evidence="2" key="1">
    <citation type="journal article" date="2011" name="Genome Biol.">
        <title>Comparative genomics of the social amoebae Dictyostelium discoideum and Dictyostelium purpureum.</title>
        <authorList>
            <consortium name="US DOE Joint Genome Institute (JGI-PGF)"/>
            <person name="Sucgang R."/>
            <person name="Kuo A."/>
            <person name="Tian X."/>
            <person name="Salerno W."/>
            <person name="Parikh A."/>
            <person name="Feasley C.L."/>
            <person name="Dalin E."/>
            <person name="Tu H."/>
            <person name="Huang E."/>
            <person name="Barry K."/>
            <person name="Lindquist E."/>
            <person name="Shapiro H."/>
            <person name="Bruce D."/>
            <person name="Schmutz J."/>
            <person name="Salamov A."/>
            <person name="Fey P."/>
            <person name="Gaudet P."/>
            <person name="Anjard C."/>
            <person name="Babu M.M."/>
            <person name="Basu S."/>
            <person name="Bushmanova Y."/>
            <person name="van der Wel H."/>
            <person name="Katoh-Kurasawa M."/>
            <person name="Dinh C."/>
            <person name="Coutinho P.M."/>
            <person name="Saito T."/>
            <person name="Elias M."/>
            <person name="Schaap P."/>
            <person name="Kay R.R."/>
            <person name="Henrissat B."/>
            <person name="Eichinger L."/>
            <person name="Rivero F."/>
            <person name="Putnam N.H."/>
            <person name="West C.M."/>
            <person name="Loomis W.F."/>
            <person name="Chisholm R.L."/>
            <person name="Shaulsky G."/>
            <person name="Strassmann J.E."/>
            <person name="Queller D.C."/>
            <person name="Kuspa A."/>
            <person name="Grigoriev I.V."/>
        </authorList>
    </citation>
    <scope>NUCLEOTIDE SEQUENCE [LARGE SCALE GENOMIC DNA]</scope>
    <source>
        <strain evidence="2">QSDP1</strain>
    </source>
</reference>
<dbReference type="OrthoDB" id="9978173at2759"/>
<evidence type="ECO:0000313" key="2">
    <source>
        <dbReference type="Proteomes" id="UP000001064"/>
    </source>
</evidence>
<sequence>DSLKMMGTNSFVFSCWEAYNHHHHLEIRPDDVYMAIMVQFSLYLNKHSEIFRERIVDFQGKQTIEVKTGEPLFNASYGLLINEIVKKMKSKIKDPSLAEWAVPNFSTTTESDKIAFSSVLLSTMKKYYEYSIRSYCGLPSVTLLGTVDDWVDLKHRLQKLKEFNIDNKFEIFNTNKLMDRWVLYLEPIIDQFISTASGNPDLEWWNSIAHYKQRSGGDDLTGWLSCFCCFDNDGEWIANQIKTRKWPDIVFTKIANGYVDTTIKLIDGDETEYTSTLFSGHIATTTSDTKIKPSIDWFLL</sequence>
<dbReference type="GeneID" id="10503192"/>
<dbReference type="EMBL" id="GL870989">
    <property type="protein sequence ID" value="EGC37846.1"/>
    <property type="molecule type" value="Genomic_DNA"/>
</dbReference>
<dbReference type="InParanoid" id="F0ZDV7"/>
<dbReference type="Proteomes" id="UP000001064">
    <property type="component" value="Unassembled WGS sequence"/>
</dbReference>
<dbReference type="STRING" id="5786.F0ZDV7"/>
<proteinExistence type="predicted"/>
<accession>F0ZDV7</accession>
<name>F0ZDV7_DICPU</name>
<dbReference type="InterPro" id="IPR025533">
    <property type="entry name" value="DUF4419"/>
</dbReference>
<dbReference type="OMA" id="NDAPERM"/>
<protein>
    <submittedName>
        <fullName evidence="1">Uncharacterized protein</fullName>
    </submittedName>
</protein>
<feature type="non-terminal residue" evidence="1">
    <location>
        <position position="1"/>
    </location>
</feature>
<organism evidence="1 2">
    <name type="scientific">Dictyostelium purpureum</name>
    <name type="common">Slime mold</name>
    <dbReference type="NCBI Taxonomy" id="5786"/>
    <lineage>
        <taxon>Eukaryota</taxon>
        <taxon>Amoebozoa</taxon>
        <taxon>Evosea</taxon>
        <taxon>Eumycetozoa</taxon>
        <taxon>Dictyostelia</taxon>
        <taxon>Dictyosteliales</taxon>
        <taxon>Dictyosteliaceae</taxon>
        <taxon>Dictyostelium</taxon>
    </lineage>
</organism>
<keyword evidence="2" id="KW-1185">Reference proteome</keyword>
<feature type="non-terminal residue" evidence="1">
    <location>
        <position position="300"/>
    </location>
</feature>
<dbReference type="PANTHER" id="PTHR31252:SF4">
    <property type="entry name" value="DUF4419 DOMAIN-CONTAINING PROTEIN"/>
    <property type="match status" value="1"/>
</dbReference>
<dbReference type="KEGG" id="dpp:DICPUDRAFT_18682"/>
<dbReference type="VEuPathDB" id="AmoebaDB:DICPUDRAFT_18682"/>
<dbReference type="Pfam" id="PF14388">
    <property type="entry name" value="DUF4419"/>
    <property type="match status" value="1"/>
</dbReference>